<dbReference type="InterPro" id="IPR011990">
    <property type="entry name" value="TPR-like_helical_dom_sf"/>
</dbReference>
<evidence type="ECO:0008006" key="5">
    <source>
        <dbReference type="Google" id="ProtNLM"/>
    </source>
</evidence>
<dbReference type="AlphaFoldDB" id="A0A2G5CHK8"/>
<dbReference type="Proteomes" id="UP000230069">
    <property type="component" value="Unassembled WGS sequence"/>
</dbReference>
<dbReference type="Pfam" id="PF20430">
    <property type="entry name" value="Eplus_motif"/>
    <property type="match status" value="1"/>
</dbReference>
<dbReference type="InParanoid" id="A0A2G5CHK8"/>
<protein>
    <recommendedName>
        <fullName evidence="5">DYW domain-containing protein</fullName>
    </recommendedName>
</protein>
<evidence type="ECO:0000256" key="2">
    <source>
        <dbReference type="PROSITE-ProRule" id="PRU00708"/>
    </source>
</evidence>
<dbReference type="PANTHER" id="PTHR47926:SF374">
    <property type="entry name" value="PENTATRICOPEPTIDE REPEAT-CONTAINING PROTEIN"/>
    <property type="match status" value="1"/>
</dbReference>
<keyword evidence="1" id="KW-0677">Repeat</keyword>
<feature type="repeat" description="PPR" evidence="2">
    <location>
        <begin position="121"/>
        <end position="155"/>
    </location>
</feature>
<dbReference type="Pfam" id="PF01535">
    <property type="entry name" value="PPR"/>
    <property type="match status" value="5"/>
</dbReference>
<dbReference type="Gene3D" id="1.25.40.10">
    <property type="entry name" value="Tetratricopeptide repeat domain"/>
    <property type="match status" value="4"/>
</dbReference>
<dbReference type="PANTHER" id="PTHR47926">
    <property type="entry name" value="PENTATRICOPEPTIDE REPEAT-CONTAINING PROTEIN"/>
    <property type="match status" value="1"/>
</dbReference>
<dbReference type="GO" id="GO:0003723">
    <property type="term" value="F:RNA binding"/>
    <property type="evidence" value="ECO:0007669"/>
    <property type="project" value="InterPro"/>
</dbReference>
<feature type="repeat" description="PPR" evidence="2">
    <location>
        <begin position="391"/>
        <end position="421"/>
    </location>
</feature>
<evidence type="ECO:0000313" key="3">
    <source>
        <dbReference type="EMBL" id="PIA30748.1"/>
    </source>
</evidence>
<accession>A0A2G5CHK8</accession>
<sequence length="647" mass="72222">MKGAITKLNSNSKLSSSLISSFITKKFQLSLNPIQEAQNSDFALDHVDMSTLLSICGKEGYIRLGSCLHASIIKNYEYFDPITQSNFRNVIAVWNSLISMYSKCGELYNAVKVFDEMSIRDSVSWNSMILGFLKIGEFRKGFEIFKQLQSLGICRFDQATLTTILSACDYPGRIYVCKMMHTLVLRNGYEQETSVGNALITNYFKCGCSESGRRVFYEMFDCNVITWTAVISGLAQSEFCDESLHLFSKMRCELVEPNSLTYISSLQACSGLRKLKQGRQIHGLVLKSGYQSDLCIESALMDMYSKCNCMEDACCIFDFAEEIDEISMTVILVGFAQNGMEEEAIRVFRKMSRTGIGIDANIVSAILSADLHLTLGKQIHSLVVKKSFGSNPYVSNGLINMYSKCGELTESVKVFSSMIERNSVSWNSMIAAFARHGRGFESLQLYEQMKSECVEPTDVTFLSLLQACSHVGSIEKGMGLLKSMSNVHGISPRMEHYACVVDMLGRAGNLKEAKSFIEGLPLKPGVVVWQALLGACSIHGNSDIGRYAADNLLLSEPESQTAHVLMANIYTSDGRWEDRAKVIKKMKGLGVKKETGLSWIDIHKDVHSFVVEDRVHPQAEKIYEVLEDLLKLMKDEGYVPKLNICVL</sequence>
<gene>
    <name evidence="3" type="ORF">AQUCO_05400090v1</name>
</gene>
<dbReference type="FunFam" id="1.25.40.10:FF:000196">
    <property type="entry name" value="Pentatricopeptide repeat-containing protein At4g14850"/>
    <property type="match status" value="1"/>
</dbReference>
<dbReference type="InterPro" id="IPR002885">
    <property type="entry name" value="PPR_rpt"/>
</dbReference>
<feature type="repeat" description="PPR" evidence="2">
    <location>
        <begin position="90"/>
        <end position="120"/>
    </location>
</feature>
<dbReference type="EMBL" id="KZ305071">
    <property type="protein sequence ID" value="PIA30748.1"/>
    <property type="molecule type" value="Genomic_DNA"/>
</dbReference>
<feature type="repeat" description="PPR" evidence="2">
    <location>
        <begin position="324"/>
        <end position="358"/>
    </location>
</feature>
<dbReference type="FunFam" id="1.25.40.10:FF:000073">
    <property type="entry name" value="Pentatricopeptide repeat-containing protein chloroplastic"/>
    <property type="match status" value="1"/>
</dbReference>
<reference evidence="3 4" key="1">
    <citation type="submission" date="2017-09" db="EMBL/GenBank/DDBJ databases">
        <title>WGS assembly of Aquilegia coerulea Goldsmith.</title>
        <authorList>
            <person name="Hodges S."/>
            <person name="Kramer E."/>
            <person name="Nordborg M."/>
            <person name="Tomkins J."/>
            <person name="Borevitz J."/>
            <person name="Derieg N."/>
            <person name="Yan J."/>
            <person name="Mihaltcheva S."/>
            <person name="Hayes R.D."/>
            <person name="Rokhsar D."/>
        </authorList>
    </citation>
    <scope>NUCLEOTIDE SEQUENCE [LARGE SCALE GENOMIC DNA]</scope>
    <source>
        <strain evidence="4">cv. Goldsmith</strain>
    </source>
</reference>
<dbReference type="Pfam" id="PF13041">
    <property type="entry name" value="PPR_2"/>
    <property type="match status" value="1"/>
</dbReference>
<proteinExistence type="predicted"/>
<name>A0A2G5CHK8_AQUCA</name>
<dbReference type="InterPro" id="IPR046849">
    <property type="entry name" value="E2_motif"/>
</dbReference>
<dbReference type="InterPro" id="IPR046848">
    <property type="entry name" value="E_motif"/>
</dbReference>
<dbReference type="STRING" id="218851.A0A2G5CHK8"/>
<feature type="repeat" description="PPR" evidence="2">
    <location>
        <begin position="223"/>
        <end position="257"/>
    </location>
</feature>
<dbReference type="Pfam" id="PF20431">
    <property type="entry name" value="E_motif"/>
    <property type="match status" value="1"/>
</dbReference>
<dbReference type="InterPro" id="IPR046960">
    <property type="entry name" value="PPR_At4g14850-like_plant"/>
</dbReference>
<feature type="repeat" description="PPR" evidence="2">
    <location>
        <begin position="422"/>
        <end position="456"/>
    </location>
</feature>
<keyword evidence="4" id="KW-1185">Reference proteome</keyword>
<dbReference type="FunFam" id="1.25.40.10:FF:000366">
    <property type="entry name" value="Pentatricopeptide (PPR) repeat-containing protein"/>
    <property type="match status" value="1"/>
</dbReference>
<dbReference type="PROSITE" id="PS51375">
    <property type="entry name" value="PPR"/>
    <property type="match status" value="6"/>
</dbReference>
<dbReference type="GO" id="GO:0009451">
    <property type="term" value="P:RNA modification"/>
    <property type="evidence" value="ECO:0007669"/>
    <property type="project" value="InterPro"/>
</dbReference>
<dbReference type="FunFam" id="1.25.40.10:FF:000031">
    <property type="entry name" value="Pentatricopeptide repeat-containing protein mitochondrial"/>
    <property type="match status" value="1"/>
</dbReference>
<evidence type="ECO:0000256" key="1">
    <source>
        <dbReference type="ARBA" id="ARBA00022737"/>
    </source>
</evidence>
<dbReference type="OrthoDB" id="635740at2759"/>
<dbReference type="FunCoup" id="A0A2G5CHK8">
    <property type="interactions" value="393"/>
</dbReference>
<organism evidence="3 4">
    <name type="scientific">Aquilegia coerulea</name>
    <name type="common">Rocky mountain columbine</name>
    <dbReference type="NCBI Taxonomy" id="218851"/>
    <lineage>
        <taxon>Eukaryota</taxon>
        <taxon>Viridiplantae</taxon>
        <taxon>Streptophyta</taxon>
        <taxon>Embryophyta</taxon>
        <taxon>Tracheophyta</taxon>
        <taxon>Spermatophyta</taxon>
        <taxon>Magnoliopsida</taxon>
        <taxon>Ranunculales</taxon>
        <taxon>Ranunculaceae</taxon>
        <taxon>Thalictroideae</taxon>
        <taxon>Aquilegia</taxon>
    </lineage>
</organism>
<evidence type="ECO:0000313" key="4">
    <source>
        <dbReference type="Proteomes" id="UP000230069"/>
    </source>
</evidence>
<dbReference type="NCBIfam" id="TIGR00756">
    <property type="entry name" value="PPR"/>
    <property type="match status" value="4"/>
</dbReference>